<reference evidence="3" key="1">
    <citation type="journal article" date="2021" name="ISME J.">
        <title>Evolutionary origin and ecological implication of a unique nif island in free-living Bradyrhizobium lineages.</title>
        <authorList>
            <person name="Tao J."/>
        </authorList>
    </citation>
    <scope>NUCLEOTIDE SEQUENCE [LARGE SCALE GENOMIC DNA]</scope>
    <source>
        <strain evidence="3">SZCCT0094</strain>
    </source>
</reference>
<name>A0ABS5GJ69_9BRAD</name>
<accession>A0ABS5GJ69</accession>
<comment type="caution">
    <text evidence="2">The sequence shown here is derived from an EMBL/GenBank/DDBJ whole genome shotgun (WGS) entry which is preliminary data.</text>
</comment>
<dbReference type="Proteomes" id="UP001314635">
    <property type="component" value="Unassembled WGS sequence"/>
</dbReference>
<dbReference type="RefSeq" id="WP_172243732.1">
    <property type="nucleotide sequence ID" value="NZ_JABFDP010000054.1"/>
</dbReference>
<feature type="region of interest" description="Disordered" evidence="1">
    <location>
        <begin position="171"/>
        <end position="203"/>
    </location>
</feature>
<evidence type="ECO:0000313" key="2">
    <source>
        <dbReference type="EMBL" id="MBR1141190.1"/>
    </source>
</evidence>
<feature type="region of interest" description="Disordered" evidence="1">
    <location>
        <begin position="1"/>
        <end position="32"/>
    </location>
</feature>
<gene>
    <name evidence="2" type="ORF">JQ619_36135</name>
</gene>
<keyword evidence="3" id="KW-1185">Reference proteome</keyword>
<sequence length="203" mass="22481">MPSNSQTRLPHHGHRPLPPETRLGQGRHVHHPGRRTDIANLIIWLSLFDKQRRIILGVQMITCRGKVQRACGVIHLIAEHPIGETELLNSVGGHNETFTLPAGHRDEARHPGGPDPRGAVPVKKVRNLYVLDPARRHAECESKELPLIEHPTTPIRPLLSPHLPIRNRQTIEPKQSADREGTHTRVSIAAAAGPGTECSRETG</sequence>
<evidence type="ECO:0000256" key="1">
    <source>
        <dbReference type="SAM" id="MobiDB-lite"/>
    </source>
</evidence>
<protein>
    <submittedName>
        <fullName evidence="2">Uncharacterized protein</fullName>
    </submittedName>
</protein>
<feature type="compositionally biased region" description="Basic and acidic residues" evidence="1">
    <location>
        <begin position="171"/>
        <end position="183"/>
    </location>
</feature>
<dbReference type="EMBL" id="JAFCLK010000058">
    <property type="protein sequence ID" value="MBR1141190.1"/>
    <property type="molecule type" value="Genomic_DNA"/>
</dbReference>
<evidence type="ECO:0000313" key="3">
    <source>
        <dbReference type="Proteomes" id="UP001314635"/>
    </source>
</evidence>
<proteinExistence type="predicted"/>
<organism evidence="2 3">
    <name type="scientific">Bradyrhizobium denitrificans</name>
    <dbReference type="NCBI Taxonomy" id="2734912"/>
    <lineage>
        <taxon>Bacteria</taxon>
        <taxon>Pseudomonadati</taxon>
        <taxon>Pseudomonadota</taxon>
        <taxon>Alphaproteobacteria</taxon>
        <taxon>Hyphomicrobiales</taxon>
        <taxon>Nitrobacteraceae</taxon>
        <taxon>Bradyrhizobium</taxon>
    </lineage>
</organism>